<dbReference type="PANTHER" id="PTHR37947">
    <property type="entry name" value="BLL2462 PROTEIN"/>
    <property type="match status" value="1"/>
</dbReference>
<dbReference type="OrthoDB" id="224647at2"/>
<dbReference type="CDD" id="cd00198">
    <property type="entry name" value="vWFA"/>
    <property type="match status" value="1"/>
</dbReference>
<evidence type="ECO:0000259" key="3">
    <source>
        <dbReference type="PROSITE" id="PS50234"/>
    </source>
</evidence>
<proteinExistence type="predicted"/>
<sequence length="817" mass="91273">MNYFPSIPASLILAADETTAFRSIEYDTPDSGWGWLLLLCGLGLVLLLSFRTAWKDSVQLSLFWRCWLAALRLGVLISLIVIVFNPHERTQKMSFRPSRVAVLVDTSLSMRHPNQLVSANTSSPASRNVASRMEAVDKLLTDSPLIRDLQKNHQVSVYSFDKTLVGPLHVFQKQDSPEGTSKPASEKEAGVPDQPDWNTLLQPQGLETRLGELLGQLMREINGSTLSGIIIATDGASNAGTDLLSANEAAKESKVRLIPLGVGSPVRPANIQISKIIAPTDVQFGDGFEITAIVQAVGMPGKNITIELLRKVPGEAEPTVVDTRDVLLPTEDSLPLDIKFERTPADEGEIGYVVRARGNQLASDANAMDNELAHSVNVFSRPTRVLVIAGGPMRDYRFVRTMLYRHPSIQSSVWLQSAPPGVSQDANELLYEFPARADLFEYDVVLAFDVNWEALSAEQMQNLNEWVSSAGGGIVMVAGDVYTPRLAQEREKYQPILDLYPVFINSFVRDYLDEEATQIRRIEWTQAGLDAGFLMLTDDPATSRQLWEDFPGIYRCYPSNGAKAAATVYAHFPDPKTQTEFGFSILMASQYYGEGRCFYLGSPEMWRLRSVEEDYFDRFWTKLIRNIGQGRTKRGTKRGTLILERDEYVLGQTVSVRVRLLDPEFKPLIQESVPMEVIDPRGRPLIPNLLLMQDRNRPGEYVASFRAGLPGKYRFEITVPNSKGQVVDGNLTVLLPRLEDESLSQNVKGLKELARDTGGQYLALEEAEKIPALLPDQGEEFLVDERLKTLWDQAWVFFLLAGLLAAEWLTRKLFKLA</sequence>
<dbReference type="Gene3D" id="3.40.50.410">
    <property type="entry name" value="von Willebrand factor, type A domain"/>
    <property type="match status" value="1"/>
</dbReference>
<gene>
    <name evidence="4" type="ORF">Pan161_23740</name>
</gene>
<evidence type="ECO:0000313" key="4">
    <source>
        <dbReference type="EMBL" id="QDT90721.1"/>
    </source>
</evidence>
<name>A0A517VCJ2_9PLAN</name>
<evidence type="ECO:0000256" key="2">
    <source>
        <dbReference type="SAM" id="Phobius"/>
    </source>
</evidence>
<dbReference type="SUPFAM" id="SSF52317">
    <property type="entry name" value="Class I glutamine amidotransferase-like"/>
    <property type="match status" value="1"/>
</dbReference>
<feature type="transmembrane region" description="Helical" evidence="2">
    <location>
        <begin position="62"/>
        <end position="84"/>
    </location>
</feature>
<dbReference type="AlphaFoldDB" id="A0A517VCJ2"/>
<dbReference type="RefSeq" id="WP_145226885.1">
    <property type="nucleotide sequence ID" value="NZ_CP036343.1"/>
</dbReference>
<dbReference type="CDD" id="cd03143">
    <property type="entry name" value="A4_beta-galactosidase_middle_domain"/>
    <property type="match status" value="1"/>
</dbReference>
<dbReference type="EMBL" id="CP036343">
    <property type="protein sequence ID" value="QDT90721.1"/>
    <property type="molecule type" value="Genomic_DNA"/>
</dbReference>
<dbReference type="Proteomes" id="UP000316855">
    <property type="component" value="Chromosome"/>
</dbReference>
<evidence type="ECO:0000313" key="5">
    <source>
        <dbReference type="Proteomes" id="UP000316855"/>
    </source>
</evidence>
<dbReference type="InterPro" id="IPR029062">
    <property type="entry name" value="Class_I_gatase-like"/>
</dbReference>
<dbReference type="PANTHER" id="PTHR37947:SF1">
    <property type="entry name" value="BLL2462 PROTEIN"/>
    <property type="match status" value="1"/>
</dbReference>
<feature type="region of interest" description="Disordered" evidence="1">
    <location>
        <begin position="171"/>
        <end position="200"/>
    </location>
</feature>
<feature type="transmembrane region" description="Helical" evidence="2">
    <location>
        <begin position="32"/>
        <end position="50"/>
    </location>
</feature>
<dbReference type="Gene3D" id="3.40.50.880">
    <property type="match status" value="1"/>
</dbReference>
<dbReference type="PROSITE" id="PS50234">
    <property type="entry name" value="VWFA"/>
    <property type="match status" value="1"/>
</dbReference>
<keyword evidence="2" id="KW-0812">Transmembrane</keyword>
<keyword evidence="5" id="KW-1185">Reference proteome</keyword>
<dbReference type="KEGG" id="gax:Pan161_23740"/>
<evidence type="ECO:0000256" key="1">
    <source>
        <dbReference type="SAM" id="MobiDB-lite"/>
    </source>
</evidence>
<reference evidence="4 5" key="1">
    <citation type="submission" date="2019-02" db="EMBL/GenBank/DDBJ databases">
        <title>Deep-cultivation of Planctomycetes and their phenomic and genomic characterization uncovers novel biology.</title>
        <authorList>
            <person name="Wiegand S."/>
            <person name="Jogler M."/>
            <person name="Boedeker C."/>
            <person name="Pinto D."/>
            <person name="Vollmers J."/>
            <person name="Rivas-Marin E."/>
            <person name="Kohn T."/>
            <person name="Peeters S.H."/>
            <person name="Heuer A."/>
            <person name="Rast P."/>
            <person name="Oberbeckmann S."/>
            <person name="Bunk B."/>
            <person name="Jeske O."/>
            <person name="Meyerdierks A."/>
            <person name="Storesund J.E."/>
            <person name="Kallscheuer N."/>
            <person name="Luecker S."/>
            <person name="Lage O.M."/>
            <person name="Pohl T."/>
            <person name="Merkel B.J."/>
            <person name="Hornburger P."/>
            <person name="Mueller R.-W."/>
            <person name="Bruemmer F."/>
            <person name="Labrenz M."/>
            <person name="Spormann A.M."/>
            <person name="Op den Camp H."/>
            <person name="Overmann J."/>
            <person name="Amann R."/>
            <person name="Jetten M.S.M."/>
            <person name="Mascher T."/>
            <person name="Medema M.H."/>
            <person name="Devos D.P."/>
            <person name="Kaster A.-K."/>
            <person name="Ovreas L."/>
            <person name="Rohde M."/>
            <person name="Galperin M.Y."/>
            <person name="Jogler C."/>
        </authorList>
    </citation>
    <scope>NUCLEOTIDE SEQUENCE [LARGE SCALE GENOMIC DNA]</scope>
    <source>
        <strain evidence="4 5">Pan161</strain>
    </source>
</reference>
<dbReference type="SUPFAM" id="SSF53300">
    <property type="entry name" value="vWA-like"/>
    <property type="match status" value="1"/>
</dbReference>
<feature type="domain" description="VWFA" evidence="3">
    <location>
        <begin position="99"/>
        <end position="312"/>
    </location>
</feature>
<protein>
    <recommendedName>
        <fullName evidence="3">VWFA domain-containing protein</fullName>
    </recommendedName>
</protein>
<dbReference type="InterPro" id="IPR002035">
    <property type="entry name" value="VWF_A"/>
</dbReference>
<organism evidence="4 5">
    <name type="scientific">Gimesia algae</name>
    <dbReference type="NCBI Taxonomy" id="2527971"/>
    <lineage>
        <taxon>Bacteria</taxon>
        <taxon>Pseudomonadati</taxon>
        <taxon>Planctomycetota</taxon>
        <taxon>Planctomycetia</taxon>
        <taxon>Planctomycetales</taxon>
        <taxon>Planctomycetaceae</taxon>
        <taxon>Gimesia</taxon>
    </lineage>
</organism>
<feature type="compositionally biased region" description="Polar residues" evidence="1">
    <location>
        <begin position="173"/>
        <end position="183"/>
    </location>
</feature>
<dbReference type="InterPro" id="IPR036465">
    <property type="entry name" value="vWFA_dom_sf"/>
</dbReference>
<keyword evidence="2" id="KW-1133">Transmembrane helix</keyword>
<keyword evidence="2" id="KW-0472">Membrane</keyword>
<accession>A0A517VCJ2</accession>